<protein>
    <submittedName>
        <fullName evidence="2">CarboxypepD_reg-like domain-containing protein</fullName>
    </submittedName>
</protein>
<evidence type="ECO:0000313" key="2">
    <source>
        <dbReference type="EMBL" id="SDD59435.1"/>
    </source>
</evidence>
<name>A0A1G6W314_9FLAO</name>
<dbReference type="SUPFAM" id="SSF49464">
    <property type="entry name" value="Carboxypeptidase regulatory domain-like"/>
    <property type="match status" value="1"/>
</dbReference>
<evidence type="ECO:0000256" key="1">
    <source>
        <dbReference type="SAM" id="SignalP"/>
    </source>
</evidence>
<accession>A0A1G6W314</accession>
<dbReference type="Proteomes" id="UP000199109">
    <property type="component" value="Unassembled WGS sequence"/>
</dbReference>
<feature type="chain" id="PRO_5011689387" evidence="1">
    <location>
        <begin position="19"/>
        <end position="129"/>
    </location>
</feature>
<dbReference type="STRING" id="641691.SAMN05421636_101143"/>
<dbReference type="Gene3D" id="2.60.40.1120">
    <property type="entry name" value="Carboxypeptidase-like, regulatory domain"/>
    <property type="match status" value="1"/>
</dbReference>
<sequence>MKKLLLIAFLANTAFIAAQNGGAILGKITDLGQNGEPMLMANVAVKNTNIARHTNFNGNFEITGIDSGSYVLMLSFAGYDTVEIPVIVSTNHTIKIEQGLSPKSISLDAELLSEIRTKNGEELNANAEK</sequence>
<dbReference type="OrthoDB" id="1443962at2"/>
<dbReference type="RefSeq" id="WP_091864728.1">
    <property type="nucleotide sequence ID" value="NZ_FNAO01000001.1"/>
</dbReference>
<gene>
    <name evidence="2" type="ORF">SAMN05421636_101143</name>
</gene>
<dbReference type="Pfam" id="PF13715">
    <property type="entry name" value="CarbopepD_reg_2"/>
    <property type="match status" value="1"/>
</dbReference>
<feature type="signal peptide" evidence="1">
    <location>
        <begin position="1"/>
        <end position="18"/>
    </location>
</feature>
<evidence type="ECO:0000313" key="3">
    <source>
        <dbReference type="Proteomes" id="UP000199109"/>
    </source>
</evidence>
<keyword evidence="3" id="KW-1185">Reference proteome</keyword>
<dbReference type="InterPro" id="IPR008969">
    <property type="entry name" value="CarboxyPept-like_regulatory"/>
</dbReference>
<organism evidence="2 3">
    <name type="scientific">Pricia antarctica</name>
    <dbReference type="NCBI Taxonomy" id="641691"/>
    <lineage>
        <taxon>Bacteria</taxon>
        <taxon>Pseudomonadati</taxon>
        <taxon>Bacteroidota</taxon>
        <taxon>Flavobacteriia</taxon>
        <taxon>Flavobacteriales</taxon>
        <taxon>Flavobacteriaceae</taxon>
        <taxon>Pricia</taxon>
    </lineage>
</organism>
<dbReference type="EMBL" id="FNAO01000001">
    <property type="protein sequence ID" value="SDD59435.1"/>
    <property type="molecule type" value="Genomic_DNA"/>
</dbReference>
<reference evidence="2 3" key="1">
    <citation type="submission" date="2016-10" db="EMBL/GenBank/DDBJ databases">
        <authorList>
            <person name="de Groot N.N."/>
        </authorList>
    </citation>
    <scope>NUCLEOTIDE SEQUENCE [LARGE SCALE GENOMIC DNA]</scope>
    <source>
        <strain evidence="2 3">DSM 23421</strain>
    </source>
</reference>
<keyword evidence="1" id="KW-0732">Signal</keyword>
<proteinExistence type="predicted"/>
<dbReference type="AlphaFoldDB" id="A0A1G6W314"/>